<dbReference type="CDD" id="cd11660">
    <property type="entry name" value="SANT_TRF"/>
    <property type="match status" value="1"/>
</dbReference>
<dbReference type="EMBL" id="JAUBYV010000001">
    <property type="protein sequence ID" value="KAK2629620.1"/>
    <property type="molecule type" value="Genomic_DNA"/>
</dbReference>
<feature type="region of interest" description="Disordered" evidence="1">
    <location>
        <begin position="125"/>
        <end position="144"/>
    </location>
</feature>
<evidence type="ECO:0000256" key="1">
    <source>
        <dbReference type="SAM" id="MobiDB-lite"/>
    </source>
</evidence>
<dbReference type="Gene3D" id="1.10.10.60">
    <property type="entry name" value="Homeodomain-like"/>
    <property type="match status" value="1"/>
</dbReference>
<evidence type="ECO:0008006" key="4">
    <source>
        <dbReference type="Google" id="ProtNLM"/>
    </source>
</evidence>
<feature type="compositionally biased region" description="Basic and acidic residues" evidence="1">
    <location>
        <begin position="650"/>
        <end position="659"/>
    </location>
</feature>
<evidence type="ECO:0000313" key="3">
    <source>
        <dbReference type="Proteomes" id="UP001285354"/>
    </source>
</evidence>
<evidence type="ECO:0000313" key="2">
    <source>
        <dbReference type="EMBL" id="KAK2629620.1"/>
    </source>
</evidence>
<proteinExistence type="predicted"/>
<dbReference type="AlphaFoldDB" id="A0AAD9T5B5"/>
<accession>A0AAD9T5B5</accession>
<protein>
    <recommendedName>
        <fullName evidence="4">Myb-like domain-containing protein</fullName>
    </recommendedName>
</protein>
<reference evidence="2" key="1">
    <citation type="submission" date="2023-06" db="EMBL/GenBank/DDBJ databases">
        <title>Draft genome of Marssonina rosae.</title>
        <authorList>
            <person name="Cheng Q."/>
        </authorList>
    </citation>
    <scope>NUCLEOTIDE SEQUENCE</scope>
    <source>
        <strain evidence="2">R4</strain>
    </source>
</reference>
<comment type="caution">
    <text evidence="2">The sequence shown here is derived from an EMBL/GenBank/DDBJ whole genome shotgun (WGS) entry which is preliminary data.</text>
</comment>
<sequence length="839" mass="93169">MPRLAARASASRGEASSPPKTRQSQRPEGRGTRATLSRSHSIDPGEGQAAMSNKPKRKREVRQSSVDSMESAIGASTTTRGTRSRKATKAAALTRDLSVVIEDGGEAEESNDDVHEAGIENIENTHQHQSPGGMSQMSSVTATTSFSHGEMETMDPFIMAESLPDLFESSKDILDLLAPSAEADEEQVGKIIRELRIPGSHYALHLKRREKQLREVKGNYGDQTFIQTSHVLRRLLGSENAGEGDFRPDHVIHAANLAALVTDFLVMERESQGTHIALRCLCQNFPGGFMNTADDDVEAQSKTVDLAFDLALKLHIQHAIAYLRGLHEKGYHLTPDQALADLFYEDIPDELDLHASYKMITQDSTMKNIIGGLGPLTQDQVGQVEDDLDNLAMAFRAEKYSPGADDLVDFEHLDGTFSWNSFLTQLVQWVRLRFNEAVKMIENQGGIDNVAQSLTDLMNSNDSQGFAHLQPPLPISQQRGLSSGPDMKKNNASLYGGPGTVAFFESLKRKPGDVSSSRPQARSRHSSSAPVPVVVNAKKGSKSTQVAADSFQPTMHDANEDHINDHPRPTAEYTAAWDQNSKEKDKENHRPIAKPVAKRRLIDPQPNAERISNDWDISQEDPVEPSVPKRGRARAEREESEESEGQGFQEDQRLPDPNRRLSAPPARRFLHAENDRSPPKKPRVTCREASPPVEFKGVVARRQEREEAGSARSEIQDDDNDDDDDDVPPPTATELSAAARSAVARNAGPRVYRGRIPWSDDDSARLEEGIEEYGCSWALIHNSRRWDVDRGQVALKDRARNLKVQYLKNRMVLPRGFDRVALGKKEKDQVRKVIPDYDE</sequence>
<feature type="compositionally biased region" description="Low complexity" evidence="1">
    <location>
        <begin position="1"/>
        <end position="19"/>
    </location>
</feature>
<feature type="compositionally biased region" description="Acidic residues" evidence="1">
    <location>
        <begin position="716"/>
        <end position="727"/>
    </location>
</feature>
<feature type="region of interest" description="Disordered" evidence="1">
    <location>
        <begin position="510"/>
        <end position="531"/>
    </location>
</feature>
<dbReference type="Proteomes" id="UP001285354">
    <property type="component" value="Unassembled WGS sequence"/>
</dbReference>
<feature type="region of interest" description="Disordered" evidence="1">
    <location>
        <begin position="1"/>
        <end position="89"/>
    </location>
</feature>
<name>A0AAD9T5B5_9HELO</name>
<keyword evidence="3" id="KW-1185">Reference proteome</keyword>
<feature type="compositionally biased region" description="Polar residues" evidence="1">
    <location>
        <begin position="127"/>
        <end position="144"/>
    </location>
</feature>
<feature type="region of interest" description="Disordered" evidence="1">
    <location>
        <begin position="577"/>
        <end position="744"/>
    </location>
</feature>
<organism evidence="2 3">
    <name type="scientific">Diplocarpon rosae</name>
    <dbReference type="NCBI Taxonomy" id="946125"/>
    <lineage>
        <taxon>Eukaryota</taxon>
        <taxon>Fungi</taxon>
        <taxon>Dikarya</taxon>
        <taxon>Ascomycota</taxon>
        <taxon>Pezizomycotina</taxon>
        <taxon>Leotiomycetes</taxon>
        <taxon>Helotiales</taxon>
        <taxon>Drepanopezizaceae</taxon>
        <taxon>Diplocarpon</taxon>
    </lineage>
</organism>
<feature type="compositionally biased region" description="Basic and acidic residues" evidence="1">
    <location>
        <begin position="580"/>
        <end position="590"/>
    </location>
</feature>
<gene>
    <name evidence="2" type="ORF">QTJ16_000440</name>
</gene>